<keyword evidence="3" id="KW-1185">Reference proteome</keyword>
<evidence type="ECO:0000313" key="3">
    <source>
        <dbReference type="Proteomes" id="UP000799766"/>
    </source>
</evidence>
<evidence type="ECO:0000313" key="2">
    <source>
        <dbReference type="EMBL" id="KAF2462240.1"/>
    </source>
</evidence>
<sequence>MSSQNGMCPSTRHIQHHHHTPPANTQRQRSTDSTCRRPAAHGTEAGSCRSRSACARAAPRRAAALRSPPSPTHLATLPSIKSYISQLAQRKAIDNANRCKTTRPAAAIFAQARIKRFMCALFARAKRRVLQKWPPYGIREECAEPAHDQKSRVAQQHQGGEWSDICFCPHLVRGEVSSTPRPSLRYFFHLLGHSYRRRQKE</sequence>
<dbReference type="AlphaFoldDB" id="A0A6A6PEK0"/>
<gene>
    <name evidence="2" type="ORF">BDY21DRAFT_10323</name>
</gene>
<dbReference type="EMBL" id="MU001670">
    <property type="protein sequence ID" value="KAF2462240.1"/>
    <property type="molecule type" value="Genomic_DNA"/>
</dbReference>
<protein>
    <submittedName>
        <fullName evidence="2">Uncharacterized protein</fullName>
    </submittedName>
</protein>
<organism evidence="2 3">
    <name type="scientific">Lineolata rhizophorae</name>
    <dbReference type="NCBI Taxonomy" id="578093"/>
    <lineage>
        <taxon>Eukaryota</taxon>
        <taxon>Fungi</taxon>
        <taxon>Dikarya</taxon>
        <taxon>Ascomycota</taxon>
        <taxon>Pezizomycotina</taxon>
        <taxon>Dothideomycetes</taxon>
        <taxon>Dothideomycetes incertae sedis</taxon>
        <taxon>Lineolatales</taxon>
        <taxon>Lineolataceae</taxon>
        <taxon>Lineolata</taxon>
    </lineage>
</organism>
<name>A0A6A6PEK0_9PEZI</name>
<proteinExistence type="predicted"/>
<reference evidence="2" key="1">
    <citation type="journal article" date="2020" name="Stud. Mycol.">
        <title>101 Dothideomycetes genomes: a test case for predicting lifestyles and emergence of pathogens.</title>
        <authorList>
            <person name="Haridas S."/>
            <person name="Albert R."/>
            <person name="Binder M."/>
            <person name="Bloem J."/>
            <person name="Labutti K."/>
            <person name="Salamov A."/>
            <person name="Andreopoulos B."/>
            <person name="Baker S."/>
            <person name="Barry K."/>
            <person name="Bills G."/>
            <person name="Bluhm B."/>
            <person name="Cannon C."/>
            <person name="Castanera R."/>
            <person name="Culley D."/>
            <person name="Daum C."/>
            <person name="Ezra D."/>
            <person name="Gonzalez J."/>
            <person name="Henrissat B."/>
            <person name="Kuo A."/>
            <person name="Liang C."/>
            <person name="Lipzen A."/>
            <person name="Lutzoni F."/>
            <person name="Magnuson J."/>
            <person name="Mondo S."/>
            <person name="Nolan M."/>
            <person name="Ohm R."/>
            <person name="Pangilinan J."/>
            <person name="Park H.-J."/>
            <person name="Ramirez L."/>
            <person name="Alfaro M."/>
            <person name="Sun H."/>
            <person name="Tritt A."/>
            <person name="Yoshinaga Y."/>
            <person name="Zwiers L.-H."/>
            <person name="Turgeon B."/>
            <person name="Goodwin S."/>
            <person name="Spatafora J."/>
            <person name="Crous P."/>
            <person name="Grigoriev I."/>
        </authorList>
    </citation>
    <scope>NUCLEOTIDE SEQUENCE</scope>
    <source>
        <strain evidence="2">ATCC 16933</strain>
    </source>
</reference>
<accession>A0A6A6PEK0</accession>
<dbReference type="Proteomes" id="UP000799766">
    <property type="component" value="Unassembled WGS sequence"/>
</dbReference>
<feature type="compositionally biased region" description="Polar residues" evidence="1">
    <location>
        <begin position="22"/>
        <end position="33"/>
    </location>
</feature>
<evidence type="ECO:0000256" key="1">
    <source>
        <dbReference type="SAM" id="MobiDB-lite"/>
    </source>
</evidence>
<feature type="region of interest" description="Disordered" evidence="1">
    <location>
        <begin position="1"/>
        <end position="52"/>
    </location>
</feature>